<evidence type="ECO:0000313" key="2">
    <source>
        <dbReference type="Proteomes" id="UP000198862"/>
    </source>
</evidence>
<protein>
    <recommendedName>
        <fullName evidence="3">Mor transcription activator family protein</fullName>
    </recommendedName>
</protein>
<proteinExistence type="predicted"/>
<dbReference type="STRING" id="1123010.SAMN02745724_00742"/>
<accession>A0A1I1FYR0</accession>
<reference evidence="1 2" key="1">
    <citation type="submission" date="2016-10" db="EMBL/GenBank/DDBJ databases">
        <authorList>
            <person name="de Groot N.N."/>
        </authorList>
    </citation>
    <scope>NUCLEOTIDE SEQUENCE [LARGE SCALE GENOMIC DNA]</scope>
    <source>
        <strain evidence="1 2">DSM 6059</strain>
    </source>
</reference>
<evidence type="ECO:0000313" key="1">
    <source>
        <dbReference type="EMBL" id="SFC04421.1"/>
    </source>
</evidence>
<dbReference type="RefSeq" id="WP_091980081.1">
    <property type="nucleotide sequence ID" value="NZ_FOLO01000004.1"/>
</dbReference>
<name>A0A1I1FYR0_9GAMM</name>
<sequence length="138" mass="15602">MTDEVAGELDLRALPYGLRPIVQHLGVEKAISVLTKEQGQVMYIPEFPNEAHEVVKLFSLSLVKEWSQQYGQGPYQVPMLAKVLIQIRNKEICAALDENRATKLGLTRRFGITRQQIANIYNEHLAETSSQQQQIGLI</sequence>
<dbReference type="OrthoDB" id="6306993at2"/>
<dbReference type="EMBL" id="FOLO01000004">
    <property type="protein sequence ID" value="SFC04421.1"/>
    <property type="molecule type" value="Genomic_DNA"/>
</dbReference>
<organism evidence="1 2">
    <name type="scientific">Pseudoalteromonas denitrificans DSM 6059</name>
    <dbReference type="NCBI Taxonomy" id="1123010"/>
    <lineage>
        <taxon>Bacteria</taxon>
        <taxon>Pseudomonadati</taxon>
        <taxon>Pseudomonadota</taxon>
        <taxon>Gammaproteobacteria</taxon>
        <taxon>Alteromonadales</taxon>
        <taxon>Pseudoalteromonadaceae</taxon>
        <taxon>Pseudoalteromonas</taxon>
    </lineage>
</organism>
<dbReference type="Proteomes" id="UP000198862">
    <property type="component" value="Unassembled WGS sequence"/>
</dbReference>
<keyword evidence="2" id="KW-1185">Reference proteome</keyword>
<gene>
    <name evidence="1" type="ORF">SAMN02745724_00742</name>
</gene>
<evidence type="ECO:0008006" key="3">
    <source>
        <dbReference type="Google" id="ProtNLM"/>
    </source>
</evidence>
<dbReference type="AlphaFoldDB" id="A0A1I1FYR0"/>